<evidence type="ECO:0000256" key="2">
    <source>
        <dbReference type="SAM" id="Phobius"/>
    </source>
</evidence>
<feature type="transmembrane region" description="Helical" evidence="2">
    <location>
        <begin position="541"/>
        <end position="564"/>
    </location>
</feature>
<reference evidence="3" key="1">
    <citation type="submission" date="2023-10" db="EMBL/GenBank/DDBJ databases">
        <title>Genome assembly of Pristionchus species.</title>
        <authorList>
            <person name="Yoshida K."/>
            <person name="Sommer R.J."/>
        </authorList>
    </citation>
    <scope>NUCLEOTIDE SEQUENCE</scope>
    <source>
        <strain evidence="3">RS0144</strain>
    </source>
</reference>
<comment type="caution">
    <text evidence="3">The sequence shown here is derived from an EMBL/GenBank/DDBJ whole genome shotgun (WGS) entry which is preliminary data.</text>
</comment>
<organism evidence="3 4">
    <name type="scientific">Pristionchus entomophagus</name>
    <dbReference type="NCBI Taxonomy" id="358040"/>
    <lineage>
        <taxon>Eukaryota</taxon>
        <taxon>Metazoa</taxon>
        <taxon>Ecdysozoa</taxon>
        <taxon>Nematoda</taxon>
        <taxon>Chromadorea</taxon>
        <taxon>Rhabditida</taxon>
        <taxon>Rhabditina</taxon>
        <taxon>Diplogasteromorpha</taxon>
        <taxon>Diplogasteroidea</taxon>
        <taxon>Neodiplogasteridae</taxon>
        <taxon>Pristionchus</taxon>
    </lineage>
</organism>
<dbReference type="Proteomes" id="UP001432027">
    <property type="component" value="Unassembled WGS sequence"/>
</dbReference>
<evidence type="ECO:0000256" key="1">
    <source>
        <dbReference type="SAM" id="MobiDB-lite"/>
    </source>
</evidence>
<evidence type="ECO:0000313" key="3">
    <source>
        <dbReference type="EMBL" id="GMT05516.1"/>
    </source>
</evidence>
<evidence type="ECO:0008006" key="5">
    <source>
        <dbReference type="Google" id="ProtNLM"/>
    </source>
</evidence>
<keyword evidence="2" id="KW-1133">Transmembrane helix</keyword>
<feature type="transmembrane region" description="Helical" evidence="2">
    <location>
        <begin position="414"/>
        <end position="436"/>
    </location>
</feature>
<gene>
    <name evidence="3" type="ORF">PENTCL1PPCAC_27690</name>
</gene>
<feature type="transmembrane region" description="Helical" evidence="2">
    <location>
        <begin position="175"/>
        <end position="198"/>
    </location>
</feature>
<proteinExistence type="predicted"/>
<feature type="transmembrane region" description="Helical" evidence="2">
    <location>
        <begin position="584"/>
        <end position="607"/>
    </location>
</feature>
<sequence length="684" mass="78350">MGEPAELGYAPNAKIAGNKRLSISFAESPPRTHRQTSFDPEILRKASVILDDPLTEATGNMHDIRPFGDKKTIRGTAAREKRGTFKKVSSEFRKTFKRSVKEQQVDASVGRDPEAAAPRRSRAASWKELRAASVESGKKFWRRMSTQRETFRMSRVSQYAGRISKPANAYIRWNLLFTFLIFLFLSSCIWIPCIPAVWKFSLEIVIIIHIVLHLLWFIAIFNALRYTWKLLRFRSHVIELNKVENPHGLIVKHLVGICMYKEPIPLIKETIDSIASQPSAKDKISVVIGMEEGTPDKEKAKADLYARYKPIFERFIVTFHPKGLQGDIPGKCSNFNYASRMAVKALRSDPEYPLDKPGKQVELLVTTGDCDSVFGERYFDALEEDYWKVSEKDRKSTVWQSPLFYAINLHKSPFFVRVTGLLRAFFMIGYLIPWNINTMSIFSLTLDLFEEGEYTHPGYQMDDIIALIRWSLAVRRKCVIRAIPVATLSGPTSGKNYIDEWYEWARQIRRWTIGAAEVFHYFAIKFFRLPVSVSISFAAKFVFYYGFLLCIASPYGIIAPFVTPAMLTATGKPVQGLVIPSQNVFTWIMLGFLGLMYLEFLMVFIINRICERTFPNGARDKTNFFFDIFHWLMSWPTITMYCLVELVAFLEITVRGKSVCSHSASKKDNLVAPVVSALPDRMEV</sequence>
<protein>
    <recommendedName>
        <fullName evidence="5">Glycosyltransferase 2-like domain-containing protein</fullName>
    </recommendedName>
</protein>
<feature type="transmembrane region" description="Helical" evidence="2">
    <location>
        <begin position="204"/>
        <end position="224"/>
    </location>
</feature>
<evidence type="ECO:0000313" key="4">
    <source>
        <dbReference type="Proteomes" id="UP001432027"/>
    </source>
</evidence>
<accession>A0AAV5UEV4</accession>
<feature type="compositionally biased region" description="Basic and acidic residues" evidence="1">
    <location>
        <begin position="103"/>
        <end position="114"/>
    </location>
</feature>
<dbReference type="SUPFAM" id="SSF53448">
    <property type="entry name" value="Nucleotide-diphospho-sugar transferases"/>
    <property type="match status" value="1"/>
</dbReference>
<feature type="transmembrane region" description="Helical" evidence="2">
    <location>
        <begin position="628"/>
        <end position="650"/>
    </location>
</feature>
<keyword evidence="4" id="KW-1185">Reference proteome</keyword>
<feature type="region of interest" description="Disordered" evidence="1">
    <location>
        <begin position="103"/>
        <end position="123"/>
    </location>
</feature>
<keyword evidence="2" id="KW-0472">Membrane</keyword>
<dbReference type="PANTHER" id="PTHR36851">
    <property type="entry name" value="UNNAMED PRODUCT"/>
    <property type="match status" value="1"/>
</dbReference>
<dbReference type="InterPro" id="IPR029044">
    <property type="entry name" value="Nucleotide-diphossugar_trans"/>
</dbReference>
<dbReference type="EMBL" id="BTSX01000006">
    <property type="protein sequence ID" value="GMT05516.1"/>
    <property type="molecule type" value="Genomic_DNA"/>
</dbReference>
<keyword evidence="2" id="KW-0812">Transmembrane</keyword>
<dbReference type="PANTHER" id="PTHR36851:SF1">
    <property type="entry name" value="GLYCO_TRANS_2-LIKE DOMAIN-CONTAINING PROTEIN"/>
    <property type="match status" value="1"/>
</dbReference>
<name>A0AAV5UEV4_9BILA</name>
<dbReference type="AlphaFoldDB" id="A0AAV5UEV4"/>